<protein>
    <submittedName>
        <fullName evidence="10 11">Steryl-sulfatase-like isoform X1</fullName>
    </submittedName>
</protein>
<feature type="domain" description="Sulfatase N-terminal" evidence="8">
    <location>
        <begin position="26"/>
        <end position="423"/>
    </location>
</feature>
<feature type="signal peptide" evidence="7">
    <location>
        <begin position="1"/>
        <end position="24"/>
    </location>
</feature>
<dbReference type="Pfam" id="PF14707">
    <property type="entry name" value="Sulfatase_C"/>
    <property type="match status" value="1"/>
</dbReference>
<dbReference type="RefSeq" id="XP_022254213.1">
    <property type="nucleotide sequence ID" value="XM_022398505.1"/>
</dbReference>
<dbReference type="PROSITE" id="PS00523">
    <property type="entry name" value="SULFATASE_1"/>
    <property type="match status" value="1"/>
</dbReference>
<dbReference type="SUPFAM" id="SSF53649">
    <property type="entry name" value="Alkaline phosphatase-like"/>
    <property type="match status" value="1"/>
</dbReference>
<gene>
    <name evidence="10 11" type="primary">LOC106469933</name>
</gene>
<evidence type="ECO:0000313" key="9">
    <source>
        <dbReference type="Proteomes" id="UP000694941"/>
    </source>
</evidence>
<dbReference type="Gene3D" id="3.30.1120.10">
    <property type="match status" value="1"/>
</dbReference>
<evidence type="ECO:0000313" key="10">
    <source>
        <dbReference type="RefSeq" id="XP_022254213.1"/>
    </source>
</evidence>
<dbReference type="InterPro" id="IPR050738">
    <property type="entry name" value="Sulfatase"/>
</dbReference>
<evidence type="ECO:0000256" key="3">
    <source>
        <dbReference type="ARBA" id="ARBA00022723"/>
    </source>
</evidence>
<dbReference type="Gene3D" id="1.10.287.550">
    <property type="entry name" value="Helix hairpin bin"/>
    <property type="match status" value="1"/>
</dbReference>
<accession>A0ABM1TEA7</accession>
<keyword evidence="4" id="KW-0378">Hydrolase</keyword>
<feature type="chain" id="PRO_5045023250" evidence="7">
    <location>
        <begin position="25"/>
        <end position="585"/>
    </location>
</feature>
<feature type="transmembrane region" description="Helical" evidence="6">
    <location>
        <begin position="198"/>
        <end position="216"/>
    </location>
</feature>
<evidence type="ECO:0000256" key="4">
    <source>
        <dbReference type="ARBA" id="ARBA00022801"/>
    </source>
</evidence>
<evidence type="ECO:0000256" key="1">
    <source>
        <dbReference type="ARBA" id="ARBA00001913"/>
    </source>
</evidence>
<evidence type="ECO:0000256" key="7">
    <source>
        <dbReference type="SAM" id="SignalP"/>
    </source>
</evidence>
<dbReference type="PANTHER" id="PTHR42693:SF49">
    <property type="entry name" value="SULFATASE N-TERMINAL DOMAIN-CONTAINING PROTEIN"/>
    <property type="match status" value="1"/>
</dbReference>
<organism evidence="9 10">
    <name type="scientific">Limulus polyphemus</name>
    <name type="common">Atlantic horseshoe crab</name>
    <dbReference type="NCBI Taxonomy" id="6850"/>
    <lineage>
        <taxon>Eukaryota</taxon>
        <taxon>Metazoa</taxon>
        <taxon>Ecdysozoa</taxon>
        <taxon>Arthropoda</taxon>
        <taxon>Chelicerata</taxon>
        <taxon>Merostomata</taxon>
        <taxon>Xiphosura</taxon>
        <taxon>Limulidae</taxon>
        <taxon>Limulus</taxon>
    </lineage>
</organism>
<dbReference type="RefSeq" id="XP_022254214.1">
    <property type="nucleotide sequence ID" value="XM_022398506.1"/>
</dbReference>
<dbReference type="PANTHER" id="PTHR42693">
    <property type="entry name" value="ARYLSULFATASE FAMILY MEMBER"/>
    <property type="match status" value="1"/>
</dbReference>
<dbReference type="Proteomes" id="UP000694941">
    <property type="component" value="Unplaced"/>
</dbReference>
<dbReference type="InterPro" id="IPR017850">
    <property type="entry name" value="Alkaline_phosphatase_core_sf"/>
</dbReference>
<sequence length="585" mass="65062">MTTTFVASLSILCMLSTSTSSIAARPNFVIFLADDLGYGDVGSFGNDTIQTFNIDRIAAEGVKLTHHLTAAAVCTPSRAALLTGRYPVRSEVERELLTLSRGVTGMESTFLNKVFLFMAQSGGLPENETTFARILQDEGYETALIGKWHLGVNCNKQGDLCHHPLKHGFHHFYGLPLTNLKDFGADGSSVVTSFIPHFYGYMIAIFIIGCTTALMVHKWSIPVCLLILLLFCGIPLLTVIFVCNLKLINGIIMRNQDVVEQPIRLTNLTQRFTLEAKEFLYQQANLNKPFFLFMPFVHVHTALFSSPEFVGVSAAGRYGDNVEELDWAVGEILHTLEKLEVKNNTFVYFSSDNGAHVEETGPDGTREGGYNGIFKGGKGMGGMEGGIRVPTVVMFPGRIPAGLEINTPTSQMDLFPTILNLANKTLPTDLLIDGKNMMPLLTEQKVTRIHTFLFHYCGSWIHAARYIPDTGNDIWKVHYTTPNWVRETQHCPFMCQCFGSYVTHHNPPLLYNIATDPGENTPLDPTTSSRYAEIVSIINDAVEKHKLSVQTVPDQFSFVNAVWKPWLQPCCSYYACHCNDPKYSS</sequence>
<keyword evidence="7" id="KW-0732">Signal</keyword>
<keyword evidence="6" id="KW-0812">Transmembrane</keyword>
<dbReference type="InterPro" id="IPR000917">
    <property type="entry name" value="Sulfatase_N"/>
</dbReference>
<dbReference type="Gene3D" id="3.40.720.10">
    <property type="entry name" value="Alkaline Phosphatase, subunit A"/>
    <property type="match status" value="1"/>
</dbReference>
<evidence type="ECO:0000256" key="6">
    <source>
        <dbReference type="SAM" id="Phobius"/>
    </source>
</evidence>
<comment type="cofactor">
    <cofactor evidence="1">
        <name>Ca(2+)</name>
        <dbReference type="ChEBI" id="CHEBI:29108"/>
    </cofactor>
</comment>
<dbReference type="InterPro" id="IPR024607">
    <property type="entry name" value="Sulfatase_CS"/>
</dbReference>
<comment type="similarity">
    <text evidence="2">Belongs to the sulfatase family.</text>
</comment>
<keyword evidence="6" id="KW-1133">Transmembrane helix</keyword>
<evidence type="ECO:0000313" key="11">
    <source>
        <dbReference type="RefSeq" id="XP_022254214.1"/>
    </source>
</evidence>
<keyword evidence="9" id="KW-1185">Reference proteome</keyword>
<evidence type="ECO:0000256" key="2">
    <source>
        <dbReference type="ARBA" id="ARBA00008779"/>
    </source>
</evidence>
<reference evidence="10 11" key="1">
    <citation type="submission" date="2025-05" db="UniProtKB">
        <authorList>
            <consortium name="RefSeq"/>
        </authorList>
    </citation>
    <scope>IDENTIFICATION</scope>
    <source>
        <tissue evidence="10 11">Muscle</tissue>
    </source>
</reference>
<evidence type="ECO:0000256" key="5">
    <source>
        <dbReference type="ARBA" id="ARBA00022837"/>
    </source>
</evidence>
<keyword evidence="3" id="KW-0479">Metal-binding</keyword>
<dbReference type="PROSITE" id="PS00149">
    <property type="entry name" value="SULFATASE_2"/>
    <property type="match status" value="1"/>
</dbReference>
<feature type="transmembrane region" description="Helical" evidence="6">
    <location>
        <begin position="223"/>
        <end position="242"/>
    </location>
</feature>
<dbReference type="Pfam" id="PF00884">
    <property type="entry name" value="Sulfatase"/>
    <property type="match status" value="1"/>
</dbReference>
<dbReference type="GeneID" id="106469933"/>
<proteinExistence type="inferred from homology"/>
<name>A0ABM1TEA7_LIMPO</name>
<evidence type="ECO:0000259" key="8">
    <source>
        <dbReference type="Pfam" id="PF00884"/>
    </source>
</evidence>
<keyword evidence="5" id="KW-0106">Calcium</keyword>
<keyword evidence="6" id="KW-0472">Membrane</keyword>